<gene>
    <name evidence="3" type="ORF">MKW98_001896</name>
</gene>
<evidence type="ECO:0000313" key="4">
    <source>
        <dbReference type="Proteomes" id="UP001202328"/>
    </source>
</evidence>
<sequence>MREDKLGNSIQMLGLPKKEPKSKRLGKSTLTTDTDLKLVGMFYYDYRHLLKENKGKFDLNIPPVKISDEEEITYEAATTTLKRAVRFYSTIQTQDGHWAGEMGGPMFFTPPLILGLYDWSRCNPLPPEFRLLPSGLPVHPGGSLLLA</sequence>
<dbReference type="SUPFAM" id="SSF48239">
    <property type="entry name" value="Terpenoid cyclases/Protein prenyltransferases"/>
    <property type="match status" value="1"/>
</dbReference>
<dbReference type="GO" id="GO:0005811">
    <property type="term" value="C:lipid droplet"/>
    <property type="evidence" value="ECO:0007669"/>
    <property type="project" value="InterPro"/>
</dbReference>
<dbReference type="Gene3D" id="1.50.10.20">
    <property type="match status" value="1"/>
</dbReference>
<dbReference type="PANTHER" id="PTHR11764">
    <property type="entry name" value="TERPENE CYCLASE/MUTASE FAMILY MEMBER"/>
    <property type="match status" value="1"/>
</dbReference>
<dbReference type="PANTHER" id="PTHR11764:SF58">
    <property type="entry name" value="BETA-AMYRIN SYNTHASE-RELATED"/>
    <property type="match status" value="1"/>
</dbReference>
<reference evidence="3" key="1">
    <citation type="submission" date="2022-04" db="EMBL/GenBank/DDBJ databases">
        <title>A functionally conserved STORR gene fusion in Papaver species that diverged 16.8 million years ago.</title>
        <authorList>
            <person name="Catania T."/>
        </authorList>
    </citation>
    <scope>NUCLEOTIDE SEQUENCE</scope>
    <source>
        <strain evidence="3">S-188037</strain>
    </source>
</reference>
<dbReference type="InterPro" id="IPR008930">
    <property type="entry name" value="Terpenoid_cyclase/PrenylTrfase"/>
</dbReference>
<organism evidence="3 4">
    <name type="scientific">Papaver atlanticum</name>
    <dbReference type="NCBI Taxonomy" id="357466"/>
    <lineage>
        <taxon>Eukaryota</taxon>
        <taxon>Viridiplantae</taxon>
        <taxon>Streptophyta</taxon>
        <taxon>Embryophyta</taxon>
        <taxon>Tracheophyta</taxon>
        <taxon>Spermatophyta</taxon>
        <taxon>Magnoliopsida</taxon>
        <taxon>Ranunculales</taxon>
        <taxon>Papaveraceae</taxon>
        <taxon>Papaveroideae</taxon>
        <taxon>Papaver</taxon>
    </lineage>
</organism>
<feature type="region of interest" description="Disordered" evidence="2">
    <location>
        <begin position="1"/>
        <end position="27"/>
    </location>
</feature>
<evidence type="ECO:0008006" key="5">
    <source>
        <dbReference type="Google" id="ProtNLM"/>
    </source>
</evidence>
<protein>
    <recommendedName>
        <fullName evidence="5">Squalene cyclase N-terminal domain-containing protein</fullName>
    </recommendedName>
</protein>
<keyword evidence="4" id="KW-1185">Reference proteome</keyword>
<keyword evidence="1" id="KW-0413">Isomerase</keyword>
<name>A0AAD4XNG4_9MAGN</name>
<dbReference type="GO" id="GO:0016866">
    <property type="term" value="F:intramolecular transferase activity"/>
    <property type="evidence" value="ECO:0007669"/>
    <property type="project" value="InterPro"/>
</dbReference>
<proteinExistence type="predicted"/>
<comment type="caution">
    <text evidence="3">The sequence shown here is derived from an EMBL/GenBank/DDBJ whole genome shotgun (WGS) entry which is preliminary data.</text>
</comment>
<dbReference type="GO" id="GO:0016104">
    <property type="term" value="P:triterpenoid biosynthetic process"/>
    <property type="evidence" value="ECO:0007669"/>
    <property type="project" value="InterPro"/>
</dbReference>
<evidence type="ECO:0000256" key="2">
    <source>
        <dbReference type="SAM" id="MobiDB-lite"/>
    </source>
</evidence>
<accession>A0AAD4XNG4</accession>
<evidence type="ECO:0000256" key="1">
    <source>
        <dbReference type="ARBA" id="ARBA00023235"/>
    </source>
</evidence>
<dbReference type="Proteomes" id="UP001202328">
    <property type="component" value="Unassembled WGS sequence"/>
</dbReference>
<dbReference type="InterPro" id="IPR018333">
    <property type="entry name" value="Squalene_cyclase"/>
</dbReference>
<dbReference type="AlphaFoldDB" id="A0AAD4XNG4"/>
<dbReference type="EMBL" id="JAJJMB010005785">
    <property type="protein sequence ID" value="KAI3937325.1"/>
    <property type="molecule type" value="Genomic_DNA"/>
</dbReference>
<evidence type="ECO:0000313" key="3">
    <source>
        <dbReference type="EMBL" id="KAI3937325.1"/>
    </source>
</evidence>